<dbReference type="KEGG" id="asn:102382996"/>
<evidence type="ECO:0000313" key="1">
    <source>
        <dbReference type="Proteomes" id="UP000189705"/>
    </source>
</evidence>
<dbReference type="GeneID" id="102382996"/>
<sequence length="331" mass="36039">MPRLSFCHCVHCAGKGCHGSWMPDPFVDPPPLALLEGTQASGSQLLRVTCARFQHHGNSHHKHLPILSNPGSLGMAGTALTLAPGPQPLVGMKGGHWHHRQDWHLTSSGVGLEYQPPLPFLPPAAQSTLHQPLPLASEQLWKEGDTKHLATTTVLCHNVKTHGGVLSQPHHPIPPPHWQVHFNKDLQDKLHLHAWRFPLATAHLVSEMQECFPGWPSLAPNGARLPGAQVPRLVDHHCDGPSKQVVPTTQNPALAGRLFYLQEEGALHQLEPYASVPARDFRPFSQKELQRLTHKRAGGLPLPPMCPCPLLPAAAYGDTCHDPPGGTQLGT</sequence>
<proteinExistence type="predicted"/>
<accession>A0A3Q0FXJ0</accession>
<name>A0A3Q0FXJ0_ALLSI</name>
<reference evidence="2" key="1">
    <citation type="submission" date="2025-08" db="UniProtKB">
        <authorList>
            <consortium name="RefSeq"/>
        </authorList>
    </citation>
    <scope>IDENTIFICATION</scope>
</reference>
<dbReference type="InParanoid" id="A0A3Q0FXJ0"/>
<organism evidence="1 2">
    <name type="scientific">Alligator sinensis</name>
    <name type="common">Chinese alligator</name>
    <dbReference type="NCBI Taxonomy" id="38654"/>
    <lineage>
        <taxon>Eukaryota</taxon>
        <taxon>Metazoa</taxon>
        <taxon>Chordata</taxon>
        <taxon>Craniata</taxon>
        <taxon>Vertebrata</taxon>
        <taxon>Euteleostomi</taxon>
        <taxon>Archelosauria</taxon>
        <taxon>Archosauria</taxon>
        <taxon>Crocodylia</taxon>
        <taxon>Alligatoridae</taxon>
        <taxon>Alligatorinae</taxon>
        <taxon>Alligator</taxon>
    </lineage>
</organism>
<protein>
    <submittedName>
        <fullName evidence="2">Uncharacterized protein LOC102382996 isoform X1</fullName>
    </submittedName>
</protein>
<evidence type="ECO:0000313" key="2">
    <source>
        <dbReference type="RefSeq" id="XP_025052059.1"/>
    </source>
</evidence>
<dbReference type="AlphaFoldDB" id="A0A3Q0FXJ0"/>
<dbReference type="Proteomes" id="UP000189705">
    <property type="component" value="Unplaced"/>
</dbReference>
<dbReference type="InterPro" id="IPR053347">
    <property type="entry name" value="Axonemal_MT_stabilizer"/>
</dbReference>
<dbReference type="PANTHER" id="PTHR37404">
    <property type="entry name" value="HCG1796489"/>
    <property type="match status" value="1"/>
</dbReference>
<gene>
    <name evidence="2" type="primary">LOC102382996</name>
</gene>
<keyword evidence="1" id="KW-1185">Reference proteome</keyword>
<dbReference type="PANTHER" id="PTHR37404:SF1">
    <property type="entry name" value="HCG1796489"/>
    <property type="match status" value="1"/>
</dbReference>
<dbReference type="RefSeq" id="XP_025052059.1">
    <property type="nucleotide sequence ID" value="XM_025196274.1"/>
</dbReference>